<dbReference type="GO" id="GO:0071555">
    <property type="term" value="P:cell wall organization"/>
    <property type="evidence" value="ECO:0007669"/>
    <property type="project" value="UniProtKB-KW"/>
</dbReference>
<organism evidence="5 6">
    <name type="scientific">Kalanchoe fedtschenkoi</name>
    <name type="common">Lavender scallops</name>
    <name type="synonym">South American air plant</name>
    <dbReference type="NCBI Taxonomy" id="63787"/>
    <lineage>
        <taxon>Eukaryota</taxon>
        <taxon>Viridiplantae</taxon>
        <taxon>Streptophyta</taxon>
        <taxon>Embryophyta</taxon>
        <taxon>Tracheophyta</taxon>
        <taxon>Spermatophyta</taxon>
        <taxon>Magnoliopsida</taxon>
        <taxon>eudicotyledons</taxon>
        <taxon>Gunneridae</taxon>
        <taxon>Pentapetalae</taxon>
        <taxon>Saxifragales</taxon>
        <taxon>Crassulaceae</taxon>
        <taxon>Kalanchoe</taxon>
    </lineage>
</organism>
<keyword evidence="4" id="KW-0961">Cell wall biogenesis/degradation</keyword>
<protein>
    <submittedName>
        <fullName evidence="5">Uncharacterized protein</fullName>
    </submittedName>
</protein>
<evidence type="ECO:0000256" key="3">
    <source>
        <dbReference type="ARBA" id="ARBA00023034"/>
    </source>
</evidence>
<dbReference type="AlphaFoldDB" id="A0A7N0T3F4"/>
<name>A0A7N0T3F4_KALFE</name>
<evidence type="ECO:0000313" key="6">
    <source>
        <dbReference type="Proteomes" id="UP000594263"/>
    </source>
</evidence>
<accession>A0A7N0T3F4</accession>
<dbReference type="Gramene" id="Kaladp0020s0166.1.v1.1">
    <property type="protein sequence ID" value="Kaladp0020s0166.1.v1.1"/>
    <property type="gene ID" value="Kaladp0020s0166.v1.1"/>
</dbReference>
<dbReference type="InterPro" id="IPR037595">
    <property type="entry name" value="RGP_fam"/>
</dbReference>
<comment type="subcellular location">
    <subcellularLocation>
        <location evidence="1">Golgi apparatus</location>
    </subcellularLocation>
</comment>
<evidence type="ECO:0000313" key="5">
    <source>
        <dbReference type="EnsemblPlants" id="Kaladp0020s0166.1.v1.1"/>
    </source>
</evidence>
<evidence type="ECO:0000256" key="4">
    <source>
        <dbReference type="ARBA" id="ARBA00023316"/>
    </source>
</evidence>
<keyword evidence="6" id="KW-1185">Reference proteome</keyword>
<dbReference type="Proteomes" id="UP000594263">
    <property type="component" value="Unplaced"/>
</dbReference>
<dbReference type="EnsemblPlants" id="Kaladp0020s0166.1.v1.1">
    <property type="protein sequence ID" value="Kaladp0020s0166.1.v1.1"/>
    <property type="gene ID" value="Kaladp0020s0166.v1.1"/>
</dbReference>
<dbReference type="OMA" id="FMSEWRP"/>
<dbReference type="GO" id="GO:0033356">
    <property type="term" value="P:UDP-L-arabinose metabolic process"/>
    <property type="evidence" value="ECO:0007669"/>
    <property type="project" value="TreeGrafter"/>
</dbReference>
<dbReference type="GO" id="GO:0005829">
    <property type="term" value="C:cytosol"/>
    <property type="evidence" value="ECO:0007669"/>
    <property type="project" value="TreeGrafter"/>
</dbReference>
<comment type="similarity">
    <text evidence="2">Belongs to the RGP family.</text>
</comment>
<dbReference type="GO" id="GO:0005794">
    <property type="term" value="C:Golgi apparatus"/>
    <property type="evidence" value="ECO:0007669"/>
    <property type="project" value="UniProtKB-SubCell"/>
</dbReference>
<evidence type="ECO:0000256" key="2">
    <source>
        <dbReference type="ARBA" id="ARBA00008986"/>
    </source>
</evidence>
<dbReference type="GO" id="GO:0009506">
    <property type="term" value="C:plasmodesma"/>
    <property type="evidence" value="ECO:0007669"/>
    <property type="project" value="TreeGrafter"/>
</dbReference>
<keyword evidence="3" id="KW-0333">Golgi apparatus</keyword>
<proteinExistence type="inferred from homology"/>
<dbReference type="PANTHER" id="PTHR31682:SF4">
    <property type="entry name" value="UDP-ARABINOPYRANOSE MUTASE 5-RELATED"/>
    <property type="match status" value="1"/>
</dbReference>
<dbReference type="Pfam" id="PF03214">
    <property type="entry name" value="RGP"/>
    <property type="match status" value="1"/>
</dbReference>
<evidence type="ECO:0000256" key="1">
    <source>
        <dbReference type="ARBA" id="ARBA00004555"/>
    </source>
</evidence>
<dbReference type="PANTHER" id="PTHR31682">
    <property type="entry name" value="UDP-ARABINOSE MUTASE"/>
    <property type="match status" value="1"/>
</dbReference>
<dbReference type="GO" id="GO:0052691">
    <property type="term" value="F:UDP-arabinopyranose mutase activity"/>
    <property type="evidence" value="ECO:0007669"/>
    <property type="project" value="TreeGrafter"/>
</dbReference>
<sequence length="274" mass="30950">MSQPAIKDSDVDIVIGVVHPDITSFLNEWKPMFSRYHIIIVKDPDLKEELTIPEGFDLDVYTKTDIDRVAGGSSAILFSGYSCRYFGYLMSRKKYIVSIDDDCLPAKDNNGFLVDAVAQHIFNLSAPATPFFFNTLYDPYRKGADFVRGYPFSLRSGVNCALSCGLWLNLADYDAPTQALKPELRNSRYVDAVLTVPARTMMPVSGINMAFDREIVGMAFAGYLRLHQILSTALTMNSWVYRLIQCCGHSWNTIAETRKITWEEAIQGPNKRRK</sequence>
<reference evidence="5" key="1">
    <citation type="submission" date="2021-01" db="UniProtKB">
        <authorList>
            <consortium name="EnsemblPlants"/>
        </authorList>
    </citation>
    <scope>IDENTIFICATION</scope>
</reference>